<dbReference type="SUPFAM" id="SSF46894">
    <property type="entry name" value="C-terminal effector domain of the bipartite response regulators"/>
    <property type="match status" value="1"/>
</dbReference>
<gene>
    <name evidence="3" type="ORF">DPV69_12135</name>
</gene>
<evidence type="ECO:0008006" key="5">
    <source>
        <dbReference type="Google" id="ProtNLM"/>
    </source>
</evidence>
<dbReference type="InterPro" id="IPR016032">
    <property type="entry name" value="Sig_transdc_resp-reg_C-effctor"/>
</dbReference>
<keyword evidence="4" id="KW-1185">Reference proteome</keyword>
<dbReference type="EMBL" id="SAYW01000003">
    <property type="protein sequence ID" value="RWU07722.1"/>
    <property type="molecule type" value="Genomic_DNA"/>
</dbReference>
<dbReference type="RefSeq" id="WP_113647630.1">
    <property type="nucleotide sequence ID" value="NZ_QMHN01000003.1"/>
</dbReference>
<feature type="region of interest" description="Disordered" evidence="1">
    <location>
        <begin position="83"/>
        <end position="111"/>
    </location>
</feature>
<organism evidence="3 4">
    <name type="scientific">Pedobacter chitinilyticus</name>
    <dbReference type="NCBI Taxonomy" id="2233776"/>
    <lineage>
        <taxon>Bacteria</taxon>
        <taxon>Pseudomonadati</taxon>
        <taxon>Bacteroidota</taxon>
        <taxon>Sphingobacteriia</taxon>
        <taxon>Sphingobacteriales</taxon>
        <taxon>Sphingobacteriaceae</taxon>
        <taxon>Pedobacter</taxon>
    </lineage>
</organism>
<evidence type="ECO:0000256" key="1">
    <source>
        <dbReference type="SAM" id="MobiDB-lite"/>
    </source>
</evidence>
<reference evidence="3 4" key="1">
    <citation type="submission" date="2018-06" db="EMBL/GenBank/DDBJ databases">
        <title>Pedobacter endophyticus sp. nov., an endophytic bacterium isolated from a leaf of Triticum aestivum.</title>
        <authorList>
            <person name="Zhang L."/>
        </authorList>
    </citation>
    <scope>NUCLEOTIDE SEQUENCE [LARGE SCALE GENOMIC DNA]</scope>
    <source>
        <strain evidence="3 4">CM134L-2</strain>
    </source>
</reference>
<accession>A0A443YV80</accession>
<sequence>MKNYLWLPLFAGAIPITTIFQIEGSSNFLLAIDLIVFNGSVFEKCLPYFSDVAWLSKALATLLLLAVVVRWFFYRKSQREKEESDGEEAQEASPLAETQVPQVEKKAESLEKSVKDSEWQRFREMMFSSYPQLEDTLNASHEKLSLTEVNIACLIYIEISEKDICTFLNIDQDTLAMHRLHLRKCLNIPANQSLEYYIQQKK</sequence>
<protein>
    <recommendedName>
        <fullName evidence="5">HTH luxR-type domain-containing protein</fullName>
    </recommendedName>
</protein>
<evidence type="ECO:0000313" key="3">
    <source>
        <dbReference type="EMBL" id="RWU07722.1"/>
    </source>
</evidence>
<keyword evidence="2" id="KW-0472">Membrane</keyword>
<dbReference type="AlphaFoldDB" id="A0A443YV80"/>
<dbReference type="GO" id="GO:0006355">
    <property type="term" value="P:regulation of DNA-templated transcription"/>
    <property type="evidence" value="ECO:0007669"/>
    <property type="project" value="InterPro"/>
</dbReference>
<dbReference type="OrthoDB" id="1090267at2"/>
<dbReference type="Proteomes" id="UP000284120">
    <property type="component" value="Unassembled WGS sequence"/>
</dbReference>
<evidence type="ECO:0000256" key="2">
    <source>
        <dbReference type="SAM" id="Phobius"/>
    </source>
</evidence>
<dbReference type="GO" id="GO:0003677">
    <property type="term" value="F:DNA binding"/>
    <property type="evidence" value="ECO:0007669"/>
    <property type="project" value="InterPro"/>
</dbReference>
<evidence type="ECO:0000313" key="4">
    <source>
        <dbReference type="Proteomes" id="UP000284120"/>
    </source>
</evidence>
<comment type="caution">
    <text evidence="3">The sequence shown here is derived from an EMBL/GenBank/DDBJ whole genome shotgun (WGS) entry which is preliminary data.</text>
</comment>
<keyword evidence="2" id="KW-0812">Transmembrane</keyword>
<keyword evidence="2" id="KW-1133">Transmembrane helix</keyword>
<proteinExistence type="predicted"/>
<feature type="transmembrane region" description="Helical" evidence="2">
    <location>
        <begin position="55"/>
        <end position="73"/>
    </location>
</feature>
<name>A0A443YV80_9SPHI</name>